<accession>A0ABR9L3Z7</accession>
<keyword evidence="1" id="KW-0812">Transmembrane</keyword>
<dbReference type="Proteomes" id="UP000656548">
    <property type="component" value="Unassembled WGS sequence"/>
</dbReference>
<dbReference type="RefSeq" id="WP_192742954.1">
    <property type="nucleotide sequence ID" value="NZ_JADBEJ010000004.1"/>
</dbReference>
<keyword evidence="3" id="KW-1185">Reference proteome</keyword>
<protein>
    <recommendedName>
        <fullName evidence="4">SAF domain-containing protein</fullName>
    </recommendedName>
</protein>
<evidence type="ECO:0008006" key="4">
    <source>
        <dbReference type="Google" id="ProtNLM"/>
    </source>
</evidence>
<keyword evidence="1" id="KW-0472">Membrane</keyword>
<feature type="transmembrane region" description="Helical" evidence="1">
    <location>
        <begin position="30"/>
        <end position="53"/>
    </location>
</feature>
<evidence type="ECO:0000313" key="3">
    <source>
        <dbReference type="Proteomes" id="UP000656548"/>
    </source>
</evidence>
<name>A0ABR9L3Z7_9PSEU</name>
<comment type="caution">
    <text evidence="2">The sequence shown here is derived from an EMBL/GenBank/DDBJ whole genome shotgun (WGS) entry which is preliminary data.</text>
</comment>
<sequence>MTVTDFTERLRKARRRVSDPRPPSKSSSRWLNLATVVVALVFALVIVHLVAVLRDRTVPALVLARDVGATQPFTEADLVAVDLVPDHDVRFIRAADRAAVIGRAPVVGLQKGTLLAAASLIPEGVPGTGFQVVGLRVEAGNRPSQPLWPHARVCVSPLPQPLPCDSLPSAGNAFVARVAGVGSPDSDGTVVVDVIVDSEHIGPALAAASGSVIISLRGA</sequence>
<proteinExistence type="predicted"/>
<reference evidence="2 3" key="1">
    <citation type="submission" date="2020-10" db="EMBL/GenBank/DDBJ databases">
        <title>Sequencing the genomes of 1000 actinobacteria strains.</title>
        <authorList>
            <person name="Klenk H.-P."/>
        </authorList>
    </citation>
    <scope>NUCLEOTIDE SEQUENCE [LARGE SCALE GENOMIC DNA]</scope>
    <source>
        <strain evidence="2 3">DSM 46661</strain>
    </source>
</reference>
<evidence type="ECO:0000256" key="1">
    <source>
        <dbReference type="SAM" id="Phobius"/>
    </source>
</evidence>
<evidence type="ECO:0000313" key="2">
    <source>
        <dbReference type="EMBL" id="MBE1575438.1"/>
    </source>
</evidence>
<gene>
    <name evidence="2" type="ORF">H4W30_002485</name>
</gene>
<organism evidence="2 3">
    <name type="scientific">Amycolatopsis roodepoortensis</name>
    <dbReference type="NCBI Taxonomy" id="700274"/>
    <lineage>
        <taxon>Bacteria</taxon>
        <taxon>Bacillati</taxon>
        <taxon>Actinomycetota</taxon>
        <taxon>Actinomycetes</taxon>
        <taxon>Pseudonocardiales</taxon>
        <taxon>Pseudonocardiaceae</taxon>
        <taxon>Amycolatopsis</taxon>
    </lineage>
</organism>
<dbReference type="EMBL" id="JADBEJ010000004">
    <property type="protein sequence ID" value="MBE1575438.1"/>
    <property type="molecule type" value="Genomic_DNA"/>
</dbReference>
<keyword evidence="1" id="KW-1133">Transmembrane helix</keyword>